<accession>A0A2A2FJ97</accession>
<proteinExistence type="predicted"/>
<comment type="caution">
    <text evidence="2">The sequence shown here is derived from an EMBL/GenBank/DDBJ whole genome shotgun (WGS) entry which is preliminary data.</text>
</comment>
<evidence type="ECO:0000256" key="1">
    <source>
        <dbReference type="SAM" id="MobiDB-lite"/>
    </source>
</evidence>
<sequence length="234" mass="24337">MPSRFDRRTALRVVGSSVALALAGCGANRGPGESNGSANGTDTSTPAPVTADDVAFEASATEPFTADHPARIRAELRNTAADPISVFTGVTPPFTSYLSDGDPDANRLVLVPEVPADESPLGWSDGTDRISETVESGCWNATRDAVIEEMGAYTAVAPGEALRQRYAVYGYQNESCLPAGTYAFGDDVTVHRGRPGDDAPESEATFGFALALADDGSLSVERDEATIGGDDGSE</sequence>
<name>A0A2A2FJ97_9EURY</name>
<gene>
    <name evidence="2" type="ORF">CK500_03850</name>
</gene>
<feature type="region of interest" description="Disordered" evidence="1">
    <location>
        <begin position="24"/>
        <end position="49"/>
    </location>
</feature>
<evidence type="ECO:0000313" key="3">
    <source>
        <dbReference type="Proteomes" id="UP000218083"/>
    </source>
</evidence>
<organism evidence="2 3">
    <name type="scientific">Halorubrum salipaludis</name>
    <dbReference type="NCBI Taxonomy" id="2032630"/>
    <lineage>
        <taxon>Archaea</taxon>
        <taxon>Methanobacteriati</taxon>
        <taxon>Methanobacteriota</taxon>
        <taxon>Stenosarchaea group</taxon>
        <taxon>Halobacteria</taxon>
        <taxon>Halobacteriales</taxon>
        <taxon>Haloferacaceae</taxon>
        <taxon>Halorubrum</taxon>
    </lineage>
</organism>
<dbReference type="PROSITE" id="PS51257">
    <property type="entry name" value="PROKAR_LIPOPROTEIN"/>
    <property type="match status" value="1"/>
</dbReference>
<feature type="compositionally biased region" description="Polar residues" evidence="1">
    <location>
        <begin position="34"/>
        <end position="47"/>
    </location>
</feature>
<evidence type="ECO:0000313" key="2">
    <source>
        <dbReference type="EMBL" id="PAU84659.1"/>
    </source>
</evidence>
<dbReference type="Proteomes" id="UP000218083">
    <property type="component" value="Unassembled WGS sequence"/>
</dbReference>
<reference evidence="2 3" key="1">
    <citation type="submission" date="2017-08" db="EMBL/GenBank/DDBJ databases">
        <title>The strain WRN001 was isolated from Binhai saline alkaline soil, Tianjin, China.</title>
        <authorList>
            <person name="Liu D."/>
            <person name="Zhang G."/>
        </authorList>
    </citation>
    <scope>NUCLEOTIDE SEQUENCE [LARGE SCALE GENOMIC DNA]</scope>
    <source>
        <strain evidence="2 3">WN019</strain>
    </source>
</reference>
<protein>
    <submittedName>
        <fullName evidence="2">Uncharacterized protein</fullName>
    </submittedName>
</protein>
<dbReference type="AlphaFoldDB" id="A0A2A2FJ97"/>
<dbReference type="RefSeq" id="WP_095635931.1">
    <property type="nucleotide sequence ID" value="NZ_NSKC01000002.1"/>
</dbReference>
<dbReference type="EMBL" id="NSKC01000002">
    <property type="protein sequence ID" value="PAU84659.1"/>
    <property type="molecule type" value="Genomic_DNA"/>
</dbReference>
<keyword evidence="3" id="KW-1185">Reference proteome</keyword>
<dbReference type="OrthoDB" id="206507at2157"/>